<protein>
    <submittedName>
        <fullName evidence="2">RCG30732</fullName>
    </submittedName>
</protein>
<evidence type="ECO:0000256" key="1">
    <source>
        <dbReference type="SAM" id="MobiDB-lite"/>
    </source>
</evidence>
<accession>A6IU46</accession>
<dbReference type="AlphaFoldDB" id="A6IU46"/>
<evidence type="ECO:0000313" key="2">
    <source>
        <dbReference type="EMBL" id="EDL81097.1"/>
    </source>
</evidence>
<sequence length="139" mass="14623">MAARTGVEDMVGKGPSVLGGSTAATPKRRQLCLSPGDFISCHPDSLPKPVSPAGCPGRGGVSLLTTVGFPHAVELATGYRVQDMRALDYGLQPCPVSISLSLRTRLFVAVAHHAGPCRPRSSTRVLLFFFLVLFFGAGD</sequence>
<dbReference type="EMBL" id="CH473968">
    <property type="protein sequence ID" value="EDL81097.1"/>
    <property type="molecule type" value="Genomic_DNA"/>
</dbReference>
<evidence type="ECO:0000313" key="3">
    <source>
        <dbReference type="Proteomes" id="UP000234681"/>
    </source>
</evidence>
<reference evidence="3" key="1">
    <citation type="submission" date="2005-09" db="EMBL/GenBank/DDBJ databases">
        <authorList>
            <person name="Mural R.J."/>
            <person name="Li P.W."/>
            <person name="Adams M.D."/>
            <person name="Amanatides P.G."/>
            <person name="Baden-Tillson H."/>
            <person name="Barnstead M."/>
            <person name="Chin S.H."/>
            <person name="Dew I."/>
            <person name="Evans C.A."/>
            <person name="Ferriera S."/>
            <person name="Flanigan M."/>
            <person name="Fosler C."/>
            <person name="Glodek A."/>
            <person name="Gu Z."/>
            <person name="Holt R.A."/>
            <person name="Jennings D."/>
            <person name="Kraft C.L."/>
            <person name="Lu F."/>
            <person name="Nguyen T."/>
            <person name="Nusskern D.R."/>
            <person name="Pfannkoch C.M."/>
            <person name="Sitter C."/>
            <person name="Sutton G.G."/>
            <person name="Venter J.C."/>
            <person name="Wang Z."/>
            <person name="Woodage T."/>
            <person name="Zheng X.H."/>
            <person name="Zhong F."/>
        </authorList>
    </citation>
    <scope>NUCLEOTIDE SEQUENCE [LARGE SCALE GENOMIC DNA]</scope>
    <source>
        <strain>BN</strain>
        <strain evidence="3">Sprague-Dawley</strain>
    </source>
</reference>
<feature type="compositionally biased region" description="Basic and acidic residues" evidence="1">
    <location>
        <begin position="1"/>
        <end position="11"/>
    </location>
</feature>
<dbReference type="Proteomes" id="UP000234681">
    <property type="component" value="Chromosome 5"/>
</dbReference>
<proteinExistence type="predicted"/>
<gene>
    <name evidence="2" type="ORF">rCG_30732</name>
</gene>
<name>A6IU46_RAT</name>
<organism evidence="2 3">
    <name type="scientific">Rattus norvegicus</name>
    <name type="common">Rat</name>
    <dbReference type="NCBI Taxonomy" id="10116"/>
    <lineage>
        <taxon>Eukaryota</taxon>
        <taxon>Metazoa</taxon>
        <taxon>Chordata</taxon>
        <taxon>Craniata</taxon>
        <taxon>Vertebrata</taxon>
        <taxon>Euteleostomi</taxon>
        <taxon>Mammalia</taxon>
        <taxon>Eutheria</taxon>
        <taxon>Euarchontoglires</taxon>
        <taxon>Glires</taxon>
        <taxon>Rodentia</taxon>
        <taxon>Myomorpha</taxon>
        <taxon>Muroidea</taxon>
        <taxon>Muridae</taxon>
        <taxon>Murinae</taxon>
        <taxon>Rattus</taxon>
    </lineage>
</organism>
<feature type="region of interest" description="Disordered" evidence="1">
    <location>
        <begin position="1"/>
        <end position="20"/>
    </location>
</feature>